<name>A0AAV4SCF5_9ARAC</name>
<dbReference type="PANTHER" id="PTHR12801:SF115">
    <property type="entry name" value="FI18136P1-RELATED"/>
    <property type="match status" value="1"/>
</dbReference>
<evidence type="ECO:0000313" key="9">
    <source>
        <dbReference type="Proteomes" id="UP001054837"/>
    </source>
</evidence>
<organism evidence="8 9">
    <name type="scientific">Caerostris darwini</name>
    <dbReference type="NCBI Taxonomy" id="1538125"/>
    <lineage>
        <taxon>Eukaryota</taxon>
        <taxon>Metazoa</taxon>
        <taxon>Ecdysozoa</taxon>
        <taxon>Arthropoda</taxon>
        <taxon>Chelicerata</taxon>
        <taxon>Arachnida</taxon>
        <taxon>Araneae</taxon>
        <taxon>Araneomorphae</taxon>
        <taxon>Entelegynae</taxon>
        <taxon>Araneoidea</taxon>
        <taxon>Araneidae</taxon>
        <taxon>Caerostris</taxon>
    </lineage>
</organism>
<protein>
    <submittedName>
        <fullName evidence="8">RNA exonuclease 1 homolog</fullName>
    </submittedName>
</protein>
<feature type="domain" description="Exonuclease" evidence="7">
    <location>
        <begin position="149"/>
        <end position="265"/>
    </location>
</feature>
<dbReference type="GO" id="GO:0004527">
    <property type="term" value="F:exonuclease activity"/>
    <property type="evidence" value="ECO:0007669"/>
    <property type="project" value="UniProtKB-KW"/>
</dbReference>
<dbReference type="InterPro" id="IPR012337">
    <property type="entry name" value="RNaseH-like_sf"/>
</dbReference>
<dbReference type="InterPro" id="IPR034922">
    <property type="entry name" value="REX1-like_exo"/>
</dbReference>
<comment type="caution">
    <text evidence="8">The sequence shown here is derived from an EMBL/GenBank/DDBJ whole genome shotgun (WGS) entry which is preliminary data.</text>
</comment>
<dbReference type="EMBL" id="BPLQ01007478">
    <property type="protein sequence ID" value="GIY30341.1"/>
    <property type="molecule type" value="Genomic_DNA"/>
</dbReference>
<keyword evidence="4" id="KW-0378">Hydrolase</keyword>
<keyword evidence="6" id="KW-0539">Nucleus</keyword>
<dbReference type="GO" id="GO:0003676">
    <property type="term" value="F:nucleic acid binding"/>
    <property type="evidence" value="ECO:0007669"/>
    <property type="project" value="InterPro"/>
</dbReference>
<dbReference type="Proteomes" id="UP001054837">
    <property type="component" value="Unassembled WGS sequence"/>
</dbReference>
<sequence length="266" mass="30187">MKDLIQKYLNCIPLSSEELYVRFWRHTMSYTKMKQNGFPLPDPKSPGKVLLVNTNVFSSKSMRLDSQMCRCGKTFSMLEDDWYVDDHGCNYHLGKQSFAGPNYGLYNCCKTVSPGCAFSKHHVSFHRPYEDVRFVHTVYKKGSAKKASNIFSIDCEMAFTTKGMEAVKVSLVDINGEVVYDTYVQPKNTILDYNTAFSGVCEKNLLYVTTRLDDVQARLLQLLNKDSILIGHGVENDLLALNMTHETVIDTSCVFPTREATPSRIP</sequence>
<comment type="similarity">
    <text evidence="2">Belongs to the REXO1/REXO3 family.</text>
</comment>
<keyword evidence="9" id="KW-1185">Reference proteome</keyword>
<dbReference type="SUPFAM" id="SSF53098">
    <property type="entry name" value="Ribonuclease H-like"/>
    <property type="match status" value="1"/>
</dbReference>
<keyword evidence="5 8" id="KW-0269">Exonuclease</keyword>
<evidence type="ECO:0000313" key="8">
    <source>
        <dbReference type="EMBL" id="GIY30341.1"/>
    </source>
</evidence>
<gene>
    <name evidence="8" type="primary">REXO1</name>
    <name evidence="8" type="ORF">CDAR_126001</name>
</gene>
<dbReference type="AlphaFoldDB" id="A0AAV4SCF5"/>
<evidence type="ECO:0000256" key="6">
    <source>
        <dbReference type="ARBA" id="ARBA00023242"/>
    </source>
</evidence>
<evidence type="ECO:0000256" key="2">
    <source>
        <dbReference type="ARBA" id="ARBA00006357"/>
    </source>
</evidence>
<evidence type="ECO:0000259" key="7">
    <source>
        <dbReference type="SMART" id="SM00479"/>
    </source>
</evidence>
<proteinExistence type="inferred from homology"/>
<dbReference type="InterPro" id="IPR047021">
    <property type="entry name" value="REXO1/3/4-like"/>
</dbReference>
<dbReference type="SMART" id="SM00479">
    <property type="entry name" value="EXOIII"/>
    <property type="match status" value="1"/>
</dbReference>
<reference evidence="8 9" key="1">
    <citation type="submission" date="2021-06" db="EMBL/GenBank/DDBJ databases">
        <title>Caerostris darwini draft genome.</title>
        <authorList>
            <person name="Kono N."/>
            <person name="Arakawa K."/>
        </authorList>
    </citation>
    <scope>NUCLEOTIDE SEQUENCE [LARGE SCALE GENOMIC DNA]</scope>
</reference>
<dbReference type="GO" id="GO:0005634">
    <property type="term" value="C:nucleus"/>
    <property type="evidence" value="ECO:0007669"/>
    <property type="project" value="UniProtKB-SubCell"/>
</dbReference>
<keyword evidence="3" id="KW-0540">Nuclease</keyword>
<dbReference type="InterPro" id="IPR036397">
    <property type="entry name" value="RNaseH_sf"/>
</dbReference>
<accession>A0AAV4SCF5</accession>
<dbReference type="PANTHER" id="PTHR12801">
    <property type="entry name" value="RNA EXONUCLEASE REXO1 / RECO3 FAMILY MEMBER-RELATED"/>
    <property type="match status" value="1"/>
</dbReference>
<evidence type="ECO:0000256" key="4">
    <source>
        <dbReference type="ARBA" id="ARBA00022801"/>
    </source>
</evidence>
<dbReference type="Gene3D" id="3.30.420.10">
    <property type="entry name" value="Ribonuclease H-like superfamily/Ribonuclease H"/>
    <property type="match status" value="1"/>
</dbReference>
<comment type="subcellular location">
    <subcellularLocation>
        <location evidence="1">Nucleus</location>
    </subcellularLocation>
</comment>
<dbReference type="InterPro" id="IPR013520">
    <property type="entry name" value="Ribonucl_H"/>
</dbReference>
<dbReference type="CDD" id="cd06145">
    <property type="entry name" value="REX1_like"/>
    <property type="match status" value="1"/>
</dbReference>
<evidence type="ECO:0000256" key="3">
    <source>
        <dbReference type="ARBA" id="ARBA00022722"/>
    </source>
</evidence>
<evidence type="ECO:0000256" key="5">
    <source>
        <dbReference type="ARBA" id="ARBA00022839"/>
    </source>
</evidence>
<evidence type="ECO:0000256" key="1">
    <source>
        <dbReference type="ARBA" id="ARBA00004123"/>
    </source>
</evidence>